<organism evidence="3 4">
    <name type="scientific">Sphingomonas rosea</name>
    <dbReference type="NCBI Taxonomy" id="335605"/>
    <lineage>
        <taxon>Bacteria</taxon>
        <taxon>Pseudomonadati</taxon>
        <taxon>Pseudomonadota</taxon>
        <taxon>Alphaproteobacteria</taxon>
        <taxon>Sphingomonadales</taxon>
        <taxon>Sphingomonadaceae</taxon>
        <taxon>Sphingomonas</taxon>
    </lineage>
</organism>
<dbReference type="RefSeq" id="WP_344695426.1">
    <property type="nucleotide sequence ID" value="NZ_BAABBR010000001.1"/>
</dbReference>
<dbReference type="Proteomes" id="UP001424459">
    <property type="component" value="Unassembled WGS sequence"/>
</dbReference>
<feature type="region of interest" description="Disordered" evidence="1">
    <location>
        <begin position="222"/>
        <end position="246"/>
    </location>
</feature>
<evidence type="ECO:0000313" key="4">
    <source>
        <dbReference type="Proteomes" id="UP001424459"/>
    </source>
</evidence>
<feature type="transmembrane region" description="Helical" evidence="2">
    <location>
        <begin position="138"/>
        <end position="160"/>
    </location>
</feature>
<keyword evidence="2" id="KW-1133">Transmembrane helix</keyword>
<dbReference type="PANTHER" id="PTHR34219:SF1">
    <property type="entry name" value="PEPSY DOMAIN-CONTAINING PROTEIN"/>
    <property type="match status" value="1"/>
</dbReference>
<keyword evidence="2" id="KW-0812">Transmembrane</keyword>
<accession>A0ABP7TNP1</accession>
<feature type="transmembrane region" description="Helical" evidence="2">
    <location>
        <begin position="12"/>
        <end position="36"/>
    </location>
</feature>
<evidence type="ECO:0000313" key="3">
    <source>
        <dbReference type="EMBL" id="GAA4028993.1"/>
    </source>
</evidence>
<keyword evidence="2" id="KW-0472">Membrane</keyword>
<gene>
    <name evidence="3" type="ORF">GCM10022281_05120</name>
</gene>
<feature type="transmembrane region" description="Helical" evidence="2">
    <location>
        <begin position="181"/>
        <end position="199"/>
    </location>
</feature>
<dbReference type="PANTHER" id="PTHR34219">
    <property type="entry name" value="IRON-REGULATED INNER MEMBRANE PROTEIN-RELATED"/>
    <property type="match status" value="1"/>
</dbReference>
<feature type="transmembrane region" description="Helical" evidence="2">
    <location>
        <begin position="401"/>
        <end position="427"/>
    </location>
</feature>
<dbReference type="Pfam" id="PF03929">
    <property type="entry name" value="PepSY_TM"/>
    <property type="match status" value="1"/>
</dbReference>
<dbReference type="InterPro" id="IPR005625">
    <property type="entry name" value="PepSY-ass_TM"/>
</dbReference>
<protein>
    <submittedName>
        <fullName evidence="3">PepSY domain-containing protein</fullName>
    </submittedName>
</protein>
<reference evidence="4" key="1">
    <citation type="journal article" date="2019" name="Int. J. Syst. Evol. Microbiol.">
        <title>The Global Catalogue of Microorganisms (GCM) 10K type strain sequencing project: providing services to taxonomists for standard genome sequencing and annotation.</title>
        <authorList>
            <consortium name="The Broad Institute Genomics Platform"/>
            <consortium name="The Broad Institute Genome Sequencing Center for Infectious Disease"/>
            <person name="Wu L."/>
            <person name="Ma J."/>
        </authorList>
    </citation>
    <scope>NUCLEOTIDE SEQUENCE [LARGE SCALE GENOMIC DNA]</scope>
    <source>
        <strain evidence="4">JCM 17564</strain>
    </source>
</reference>
<sequence>MSTDLYRAFWRWHFYAGVLVLPFLAWLAVTGGLYLFKPEIERAVYGGWVTLPAPATPMAISRLIAETERQTGGKVTQVELPGTPRETWRMRVEVGGAARTAFVDPGSGAVLGTVAAGGIMKNVRDLHSLVITGPVGNALIEIAAGWAIVLVVTGLVLWWPRGANRAIALRGPTRSRRFWRDLHATTGFLAGGIVLFLAVTGMPWSVVWGAQVQRLVTAHGLGRPKAPGPQPWELENGAGHGGHGSAAAQKDALPWALQAGPRPMASGTADIGVDRALRLATGRGLTAPLTITLPAASGQPYGFSKVAARAEDGRAIYVEPSSGRVLQDAGYAGFGRGAQLIEWGIATHQGQEYGPANRWIMLAGCLALLILCVSAPILWWKRRTGDKLTLPPAPRAGARTGAAAATAAVLGVIYPLTGATMALVWLFDRLVRRQEGASGAG</sequence>
<feature type="transmembrane region" description="Helical" evidence="2">
    <location>
        <begin position="359"/>
        <end position="380"/>
    </location>
</feature>
<evidence type="ECO:0000256" key="2">
    <source>
        <dbReference type="SAM" id="Phobius"/>
    </source>
</evidence>
<dbReference type="EMBL" id="BAABBR010000001">
    <property type="protein sequence ID" value="GAA4028993.1"/>
    <property type="molecule type" value="Genomic_DNA"/>
</dbReference>
<evidence type="ECO:0000256" key="1">
    <source>
        <dbReference type="SAM" id="MobiDB-lite"/>
    </source>
</evidence>
<comment type="caution">
    <text evidence="3">The sequence shown here is derived from an EMBL/GenBank/DDBJ whole genome shotgun (WGS) entry which is preliminary data.</text>
</comment>
<keyword evidence="4" id="KW-1185">Reference proteome</keyword>
<name>A0ABP7TNP1_9SPHN</name>
<proteinExistence type="predicted"/>